<feature type="compositionally biased region" description="Basic and acidic residues" evidence="1">
    <location>
        <begin position="32"/>
        <end position="41"/>
    </location>
</feature>
<feature type="compositionally biased region" description="Basic and acidic residues" evidence="1">
    <location>
        <begin position="1"/>
        <end position="10"/>
    </location>
</feature>
<gene>
    <name evidence="2" type="ORF">EYF80_052491</name>
</gene>
<comment type="caution">
    <text evidence="2">The sequence shown here is derived from an EMBL/GenBank/DDBJ whole genome shotgun (WGS) entry which is preliminary data.</text>
</comment>
<reference evidence="2 3" key="1">
    <citation type="submission" date="2019-03" db="EMBL/GenBank/DDBJ databases">
        <title>First draft genome of Liparis tanakae, snailfish: a comprehensive survey of snailfish specific genes.</title>
        <authorList>
            <person name="Kim W."/>
            <person name="Song I."/>
            <person name="Jeong J.-H."/>
            <person name="Kim D."/>
            <person name="Kim S."/>
            <person name="Ryu S."/>
            <person name="Song J.Y."/>
            <person name="Lee S.K."/>
        </authorList>
    </citation>
    <scope>NUCLEOTIDE SEQUENCE [LARGE SCALE GENOMIC DNA]</scope>
    <source>
        <tissue evidence="2">Muscle</tissue>
    </source>
</reference>
<dbReference type="Proteomes" id="UP000314294">
    <property type="component" value="Unassembled WGS sequence"/>
</dbReference>
<dbReference type="EMBL" id="SRLO01001499">
    <property type="protein sequence ID" value="TNN37350.1"/>
    <property type="molecule type" value="Genomic_DNA"/>
</dbReference>
<accession>A0A4Z2F8Z4</accession>
<organism evidence="2 3">
    <name type="scientific">Liparis tanakae</name>
    <name type="common">Tanaka's snailfish</name>
    <dbReference type="NCBI Taxonomy" id="230148"/>
    <lineage>
        <taxon>Eukaryota</taxon>
        <taxon>Metazoa</taxon>
        <taxon>Chordata</taxon>
        <taxon>Craniata</taxon>
        <taxon>Vertebrata</taxon>
        <taxon>Euteleostomi</taxon>
        <taxon>Actinopterygii</taxon>
        <taxon>Neopterygii</taxon>
        <taxon>Teleostei</taxon>
        <taxon>Neoteleostei</taxon>
        <taxon>Acanthomorphata</taxon>
        <taxon>Eupercaria</taxon>
        <taxon>Perciformes</taxon>
        <taxon>Cottioidei</taxon>
        <taxon>Cottales</taxon>
        <taxon>Liparidae</taxon>
        <taxon>Liparis</taxon>
    </lineage>
</organism>
<feature type="region of interest" description="Disordered" evidence="1">
    <location>
        <begin position="1"/>
        <end position="52"/>
    </location>
</feature>
<dbReference type="AlphaFoldDB" id="A0A4Z2F8Z4"/>
<evidence type="ECO:0000313" key="3">
    <source>
        <dbReference type="Proteomes" id="UP000314294"/>
    </source>
</evidence>
<protein>
    <submittedName>
        <fullName evidence="2">Uncharacterized protein</fullName>
    </submittedName>
</protein>
<evidence type="ECO:0000313" key="2">
    <source>
        <dbReference type="EMBL" id="TNN37350.1"/>
    </source>
</evidence>
<name>A0A4Z2F8Z4_9TELE</name>
<keyword evidence="3" id="KW-1185">Reference proteome</keyword>
<proteinExistence type="predicted"/>
<sequence length="126" mass="13441">MSDAHAHADLECLENTKPNRVFPPELPPYAGGDERRKDGAKGSDCCSEGRAPTPEVVSEFCRGVGGRGRWTGKRVAVTPETGEPRPKGQVASTLPFPLGFGVSTGKVSKPHIRKMIQENLTSALTA</sequence>
<evidence type="ECO:0000256" key="1">
    <source>
        <dbReference type="SAM" id="MobiDB-lite"/>
    </source>
</evidence>